<evidence type="ECO:0008006" key="4">
    <source>
        <dbReference type="Google" id="ProtNLM"/>
    </source>
</evidence>
<keyword evidence="1" id="KW-0472">Membrane</keyword>
<proteinExistence type="predicted"/>
<evidence type="ECO:0000313" key="3">
    <source>
        <dbReference type="Proteomes" id="UP000198386"/>
    </source>
</evidence>
<reference evidence="3" key="1">
    <citation type="submission" date="2017-06" db="EMBL/GenBank/DDBJ databases">
        <authorList>
            <person name="Varghese N."/>
            <person name="Submissions S."/>
        </authorList>
    </citation>
    <scope>NUCLEOTIDE SEQUENCE [LARGE SCALE GENOMIC DNA]</scope>
    <source>
        <strain evidence="3">DSM 45423</strain>
    </source>
</reference>
<protein>
    <recommendedName>
        <fullName evidence="4">VanZ like family protein</fullName>
    </recommendedName>
</protein>
<gene>
    <name evidence="2" type="ORF">SAMN04488107_0028</name>
</gene>
<accession>A0A238ZET0</accession>
<dbReference type="RefSeq" id="WP_176449769.1">
    <property type="nucleotide sequence ID" value="NZ_FZOH01000001.1"/>
</dbReference>
<dbReference type="Proteomes" id="UP000198386">
    <property type="component" value="Unassembled WGS sequence"/>
</dbReference>
<sequence>MLVAVAVATGAAIETLQWALPLGRVVSPLDALLNATGAVAAGLLVSGLSAVAARYHGRSPGVGSRA</sequence>
<keyword evidence="1" id="KW-0812">Transmembrane</keyword>
<organism evidence="2 3">
    <name type="scientific">Geodermatophilus saharensis</name>
    <dbReference type="NCBI Taxonomy" id="1137994"/>
    <lineage>
        <taxon>Bacteria</taxon>
        <taxon>Bacillati</taxon>
        <taxon>Actinomycetota</taxon>
        <taxon>Actinomycetes</taxon>
        <taxon>Geodermatophilales</taxon>
        <taxon>Geodermatophilaceae</taxon>
        <taxon>Geodermatophilus</taxon>
    </lineage>
</organism>
<evidence type="ECO:0000256" key="1">
    <source>
        <dbReference type="SAM" id="Phobius"/>
    </source>
</evidence>
<dbReference type="AlphaFoldDB" id="A0A238ZET0"/>
<dbReference type="EMBL" id="FZOH01000001">
    <property type="protein sequence ID" value="SNR81867.1"/>
    <property type="molecule type" value="Genomic_DNA"/>
</dbReference>
<keyword evidence="3" id="KW-1185">Reference proteome</keyword>
<evidence type="ECO:0000313" key="2">
    <source>
        <dbReference type="EMBL" id="SNR81867.1"/>
    </source>
</evidence>
<name>A0A238ZET0_9ACTN</name>
<feature type="transmembrane region" description="Helical" evidence="1">
    <location>
        <begin position="35"/>
        <end position="55"/>
    </location>
</feature>
<keyword evidence="1" id="KW-1133">Transmembrane helix</keyword>